<dbReference type="InterPro" id="IPR050330">
    <property type="entry name" value="Bact_OuterMem_StrucFunc"/>
</dbReference>
<comment type="subcellular location">
    <subcellularLocation>
        <location evidence="1">Cell membrane</location>
        <topology evidence="1">Single-pass membrane protein</topology>
    </subcellularLocation>
</comment>
<keyword evidence="3" id="KW-1003">Cell membrane</keyword>
<proteinExistence type="inferred from homology"/>
<dbReference type="InterPro" id="IPR036737">
    <property type="entry name" value="OmpA-like_sf"/>
</dbReference>
<evidence type="ECO:0000256" key="6">
    <source>
        <dbReference type="ARBA" id="ARBA00023136"/>
    </source>
</evidence>
<evidence type="ECO:0000313" key="10">
    <source>
        <dbReference type="Proteomes" id="UP000000370"/>
    </source>
</evidence>
<dbReference type="InterPro" id="IPR006665">
    <property type="entry name" value="OmpA-like"/>
</dbReference>
<dbReference type="Gene3D" id="3.30.1330.60">
    <property type="entry name" value="OmpA-like domain"/>
    <property type="match status" value="1"/>
</dbReference>
<comment type="similarity">
    <text evidence="2">Belongs to the MotB family.</text>
</comment>
<accession>A9KNE9</accession>
<dbReference type="Proteomes" id="UP000000370">
    <property type="component" value="Chromosome"/>
</dbReference>
<dbReference type="eggNOG" id="COG1360">
    <property type="taxonomic scope" value="Bacteria"/>
</dbReference>
<keyword evidence="10" id="KW-1185">Reference proteome</keyword>
<evidence type="ECO:0000256" key="1">
    <source>
        <dbReference type="ARBA" id="ARBA00004162"/>
    </source>
</evidence>
<keyword evidence="5" id="KW-1133">Transmembrane helix</keyword>
<protein>
    <submittedName>
        <fullName evidence="9">OmpA/MotB domain protein</fullName>
    </submittedName>
</protein>
<name>A9KNE9_LACP7</name>
<dbReference type="EMBL" id="CP000885">
    <property type="protein sequence ID" value="ABX43066.1"/>
    <property type="molecule type" value="Genomic_DNA"/>
</dbReference>
<keyword evidence="6 7" id="KW-0472">Membrane</keyword>
<keyword evidence="4" id="KW-0812">Transmembrane</keyword>
<feature type="domain" description="OmpA-like" evidence="8">
    <location>
        <begin position="150"/>
        <end position="272"/>
    </location>
</feature>
<dbReference type="PANTHER" id="PTHR30329:SF21">
    <property type="entry name" value="LIPOPROTEIN YIAD-RELATED"/>
    <property type="match status" value="1"/>
</dbReference>
<evidence type="ECO:0000256" key="2">
    <source>
        <dbReference type="ARBA" id="ARBA00008914"/>
    </source>
</evidence>
<organism evidence="9 10">
    <name type="scientific">Lachnoclostridium phytofermentans (strain ATCC 700394 / DSM 18823 / ISDg)</name>
    <name type="common">Clostridium phytofermentans</name>
    <dbReference type="NCBI Taxonomy" id="357809"/>
    <lineage>
        <taxon>Bacteria</taxon>
        <taxon>Bacillati</taxon>
        <taxon>Bacillota</taxon>
        <taxon>Clostridia</taxon>
        <taxon>Lachnospirales</taxon>
        <taxon>Lachnospiraceae</taxon>
    </lineage>
</organism>
<dbReference type="HOGENOM" id="CLU_016890_0_3_9"/>
<dbReference type="Pfam" id="PF00691">
    <property type="entry name" value="OmpA"/>
    <property type="match status" value="1"/>
</dbReference>
<evidence type="ECO:0000313" key="9">
    <source>
        <dbReference type="EMBL" id="ABX43066.1"/>
    </source>
</evidence>
<dbReference type="PROSITE" id="PS51123">
    <property type="entry name" value="OMPA_2"/>
    <property type="match status" value="1"/>
</dbReference>
<sequence length="275" mass="30556">MVKRLARKKKTEEASAGAPLWMNTFADLMNLLLCFFVLLFAFSNVDQEKFDQVAASLSSSFSIFSGGHSSIGDGQLINMGVSQLNDFNQYFTNMGQTIDSVDGEKIDELKQLLTEANKAETEKMYENITEMSGQYNLDKYLDIETDKTGGQYVLINISGSLLYDSGKAQLKSEALPIFSKVGDILKTYKGYRISVIGHTDNVPVTSGIYRSNKELSSARAINAAEYLIDVKGIDPSNIEWIGRGEYDPIADNSSEAGRSKNRRIEIRIYNSLNTN</sequence>
<dbReference type="CDD" id="cd07185">
    <property type="entry name" value="OmpA_C-like"/>
    <property type="match status" value="1"/>
</dbReference>
<gene>
    <name evidence="9" type="ordered locus">Cphy_2705</name>
</gene>
<dbReference type="PANTHER" id="PTHR30329">
    <property type="entry name" value="STATOR ELEMENT OF FLAGELLAR MOTOR COMPLEX"/>
    <property type="match status" value="1"/>
</dbReference>
<evidence type="ECO:0000256" key="4">
    <source>
        <dbReference type="ARBA" id="ARBA00022692"/>
    </source>
</evidence>
<dbReference type="AlphaFoldDB" id="A9KNE9"/>
<evidence type="ECO:0000256" key="3">
    <source>
        <dbReference type="ARBA" id="ARBA00022475"/>
    </source>
</evidence>
<dbReference type="STRING" id="357809.Cphy_2705"/>
<evidence type="ECO:0000256" key="5">
    <source>
        <dbReference type="ARBA" id="ARBA00022989"/>
    </source>
</evidence>
<dbReference type="SUPFAM" id="SSF103088">
    <property type="entry name" value="OmpA-like"/>
    <property type="match status" value="1"/>
</dbReference>
<reference evidence="10" key="1">
    <citation type="submission" date="2007-11" db="EMBL/GenBank/DDBJ databases">
        <title>Complete genome sequence of Clostridium phytofermentans ISDg.</title>
        <authorList>
            <person name="Leschine S.B."/>
            <person name="Warnick T.A."/>
            <person name="Blanchard J.L."/>
            <person name="Schnell D.J."/>
            <person name="Petit E.L."/>
            <person name="LaTouf W.G."/>
            <person name="Copeland A."/>
            <person name="Lucas S."/>
            <person name="Lapidus A."/>
            <person name="Barry K."/>
            <person name="Glavina del Rio T."/>
            <person name="Dalin E."/>
            <person name="Tice H."/>
            <person name="Pitluck S."/>
            <person name="Kiss H."/>
            <person name="Brettin T."/>
            <person name="Bruce D."/>
            <person name="Detter J.C."/>
            <person name="Han C."/>
            <person name="Kuske C."/>
            <person name="Schmutz J."/>
            <person name="Larimer F."/>
            <person name="Land M."/>
            <person name="Hauser L."/>
            <person name="Kyrpides N."/>
            <person name="Kim E.A."/>
            <person name="Richardson P."/>
        </authorList>
    </citation>
    <scope>NUCLEOTIDE SEQUENCE [LARGE SCALE GENOMIC DNA]</scope>
    <source>
        <strain evidence="10">ATCC 700394 / DSM 18823 / ISDg</strain>
    </source>
</reference>
<dbReference type="GO" id="GO:0005886">
    <property type="term" value="C:plasma membrane"/>
    <property type="evidence" value="ECO:0007669"/>
    <property type="project" value="UniProtKB-SubCell"/>
</dbReference>
<dbReference type="InterPro" id="IPR025713">
    <property type="entry name" value="MotB-like_N_dom"/>
</dbReference>
<evidence type="ECO:0000259" key="8">
    <source>
        <dbReference type="PROSITE" id="PS51123"/>
    </source>
</evidence>
<dbReference type="Pfam" id="PF13677">
    <property type="entry name" value="MotB_plug"/>
    <property type="match status" value="1"/>
</dbReference>
<evidence type="ECO:0000256" key="7">
    <source>
        <dbReference type="PROSITE-ProRule" id="PRU00473"/>
    </source>
</evidence>
<dbReference type="KEGG" id="cpy:Cphy_2705"/>